<evidence type="ECO:0000256" key="5">
    <source>
        <dbReference type="SAM" id="SignalP"/>
    </source>
</evidence>
<dbReference type="InterPro" id="IPR036942">
    <property type="entry name" value="Beta-barrel_TonB_sf"/>
</dbReference>
<dbReference type="SUPFAM" id="SSF56935">
    <property type="entry name" value="Porins"/>
    <property type="match status" value="1"/>
</dbReference>
<feature type="domain" description="Outer membrane protein beta-barrel" evidence="7">
    <location>
        <begin position="421"/>
        <end position="822"/>
    </location>
</feature>
<keyword evidence="8" id="KW-0675">Receptor</keyword>
<feature type="signal peptide" evidence="5">
    <location>
        <begin position="1"/>
        <end position="32"/>
    </location>
</feature>
<evidence type="ECO:0000256" key="3">
    <source>
        <dbReference type="ARBA" id="ARBA00023237"/>
    </source>
</evidence>
<feature type="region of interest" description="Disordered" evidence="4">
    <location>
        <begin position="32"/>
        <end position="66"/>
    </location>
</feature>
<name>A0A6J4H4T3_9SPHI</name>
<dbReference type="InterPro" id="IPR037066">
    <property type="entry name" value="Plug_dom_sf"/>
</dbReference>
<dbReference type="SUPFAM" id="SSF49464">
    <property type="entry name" value="Carboxypeptidase regulatory domain-like"/>
    <property type="match status" value="1"/>
</dbReference>
<dbReference type="Pfam" id="PF13620">
    <property type="entry name" value="CarboxypepD_reg"/>
    <property type="match status" value="1"/>
</dbReference>
<gene>
    <name evidence="8" type="ORF">AVDCRST_MAG56-86</name>
</gene>
<dbReference type="Pfam" id="PF14905">
    <property type="entry name" value="OMP_b-brl_3"/>
    <property type="match status" value="1"/>
</dbReference>
<proteinExistence type="predicted"/>
<organism evidence="8">
    <name type="scientific">uncultured Cytophagales bacterium</name>
    <dbReference type="NCBI Taxonomy" id="158755"/>
    <lineage>
        <taxon>Bacteria</taxon>
        <taxon>Pseudomonadati</taxon>
        <taxon>Bacteroidota</taxon>
        <taxon>Sphingobacteriia</taxon>
        <taxon>Sphingobacteriales</taxon>
        <taxon>environmental samples</taxon>
    </lineage>
</organism>
<feature type="domain" description="TonB-dependent receptor plug" evidence="6">
    <location>
        <begin position="183"/>
        <end position="268"/>
    </location>
</feature>
<evidence type="ECO:0000256" key="4">
    <source>
        <dbReference type="SAM" id="MobiDB-lite"/>
    </source>
</evidence>
<dbReference type="Gene3D" id="2.170.130.10">
    <property type="entry name" value="TonB-dependent receptor, plug domain"/>
    <property type="match status" value="1"/>
</dbReference>
<comment type="subcellular location">
    <subcellularLocation>
        <location evidence="1">Cell outer membrane</location>
    </subcellularLocation>
</comment>
<feature type="chain" id="PRO_5027041598" evidence="5">
    <location>
        <begin position="33"/>
        <end position="848"/>
    </location>
</feature>
<evidence type="ECO:0000256" key="1">
    <source>
        <dbReference type="ARBA" id="ARBA00004442"/>
    </source>
</evidence>
<dbReference type="EMBL" id="CADCTQ010000011">
    <property type="protein sequence ID" value="CAA9213957.1"/>
    <property type="molecule type" value="Genomic_DNA"/>
</dbReference>
<evidence type="ECO:0000313" key="8">
    <source>
        <dbReference type="EMBL" id="CAA9213957.1"/>
    </source>
</evidence>
<evidence type="ECO:0000256" key="2">
    <source>
        <dbReference type="ARBA" id="ARBA00023136"/>
    </source>
</evidence>
<protein>
    <submittedName>
        <fullName evidence="8">TonB-dependent receptor</fullName>
    </submittedName>
</protein>
<dbReference type="InterPro" id="IPR041700">
    <property type="entry name" value="OMP_b-brl_3"/>
</dbReference>
<reference evidence="8" key="1">
    <citation type="submission" date="2020-02" db="EMBL/GenBank/DDBJ databases">
        <authorList>
            <person name="Meier V. D."/>
        </authorList>
    </citation>
    <scope>NUCLEOTIDE SEQUENCE</scope>
    <source>
        <strain evidence="8">AVDCRST_MAG56</strain>
    </source>
</reference>
<dbReference type="Gene3D" id="2.60.40.1120">
    <property type="entry name" value="Carboxypeptidase-like, regulatory domain"/>
    <property type="match status" value="1"/>
</dbReference>
<keyword evidence="5" id="KW-0732">Signal</keyword>
<dbReference type="Pfam" id="PF07715">
    <property type="entry name" value="Plug"/>
    <property type="match status" value="1"/>
</dbReference>
<accession>A0A6J4H4T3</accession>
<keyword evidence="2" id="KW-0472">Membrane</keyword>
<dbReference type="PANTHER" id="PTHR40980:SF4">
    <property type="entry name" value="TONB-DEPENDENT RECEPTOR-LIKE BETA-BARREL DOMAIN-CONTAINING PROTEIN"/>
    <property type="match status" value="1"/>
</dbReference>
<keyword evidence="3" id="KW-0998">Cell outer membrane</keyword>
<evidence type="ECO:0000259" key="7">
    <source>
        <dbReference type="Pfam" id="PF14905"/>
    </source>
</evidence>
<dbReference type="InterPro" id="IPR012910">
    <property type="entry name" value="Plug_dom"/>
</dbReference>
<sequence length="848" mass="92311">MRYRLYPVQLSIRSMKRLLLLLVIGGSTLTGAAQGTSPAPPAGGGVKPGGAPKPAAGGAGATAPRGNARIRGTVVDSTTSQPVQFATVALLNPAGNKPIDGTVSDEKGAFVLGKLAAGTYHVGVTFIGFRTRIVRNVAVPEAGEVDLGRLLVSPDVTQLGEITVTGEKDLVEDKVDRIVYNAEKDITNAGGNAADVLRKVPMLSVDLDGNVQLRGSPGVQVLINGKPSAMLAANVADALRQIPADLIKTVEVITSPSAKYDAEGTAGIINIITKKNHLQGVNGSVYGSGGNRTGNGGANVNFRRNKLGLNASGGVNYFAHPGDGTLERTSFTGPVPSYLSQRSAFRNEGGGGNGQVGLDYDLTAKSLLTASLRLNQFRFNGLNRLNSVLTDEDGTVRQYYDRVLNNRNRGGNLDLNVGYTRNFNEAGREVSLLGQHTVNRPQNNTLADQLDPEGELQGRELNRNNSRNAETTVQADYVHPFGNNHTFEMGAKGIRRQVGSDFQFSTLDPETQAFLTDPDRSNAFHYDQDVVAGYATYAFKWQKVGFKLGGRYEQTYIRANFQSSDTAFAQDYGNFIPSVTFSRDLTKGQKMRFSYTQRIQRPQIYYLNPFVNYSDTLNLFYGNPALDPERTHSFELTYSTFAKGNSLNASVYWRQTGNAIESVRTVDTLGVGRTTFLNIAANRTVGLSVFGSVQPTAKWRVNGNVNLYYSALTSPALQAINANWMYLVNLNASYTLPKGFSAQAFGFFNSPRVQLQGRFAGFYSYNVAVKKELFKKKGSVSLALDNPFTRVVRMESFFETPGFVSADVRNLYRRAFRLTCNYQFGKMDFDAKPRPKKSITNDDAKGGQ</sequence>
<feature type="compositionally biased region" description="Low complexity" evidence="4">
    <location>
        <begin position="49"/>
        <end position="66"/>
    </location>
</feature>
<evidence type="ECO:0000259" key="6">
    <source>
        <dbReference type="Pfam" id="PF07715"/>
    </source>
</evidence>
<dbReference type="PANTHER" id="PTHR40980">
    <property type="entry name" value="PLUG DOMAIN-CONTAINING PROTEIN"/>
    <property type="match status" value="1"/>
</dbReference>
<dbReference type="Gene3D" id="2.40.170.20">
    <property type="entry name" value="TonB-dependent receptor, beta-barrel domain"/>
    <property type="match status" value="1"/>
</dbReference>
<dbReference type="AlphaFoldDB" id="A0A6J4H4T3"/>
<dbReference type="InterPro" id="IPR008969">
    <property type="entry name" value="CarboxyPept-like_regulatory"/>
</dbReference>
<dbReference type="GO" id="GO:0009279">
    <property type="term" value="C:cell outer membrane"/>
    <property type="evidence" value="ECO:0007669"/>
    <property type="project" value="UniProtKB-SubCell"/>
</dbReference>